<dbReference type="KEGG" id="bbae:FRD01_20565"/>
<gene>
    <name evidence="1" type="ORF">FRD01_20565</name>
</gene>
<dbReference type="RefSeq" id="WP_146962818.1">
    <property type="nucleotide sequence ID" value="NZ_CP042467.1"/>
</dbReference>
<sequence length="241" mass="27447">MSSGSEENSDLLHRRIMFSMLGPAAYLAARLDFPLKELTHFMRLSYVRELRASGVTLAEAAERIEVSTRTLKRLNAELRSDFFLPEIEQTLARRIEFMVWAEPQSQARISQLLPGVEVSEIELALATLLDEGRVEMVEEGRTARYRAVKQVTSLVSENFARRIGALNSLVQNVAETVVARFIEPRTGSFARTLNFRVREEDLVELETAYRELLDRMLELEAKADSTSVPIRMSVLWTPVDE</sequence>
<evidence type="ECO:0000313" key="2">
    <source>
        <dbReference type="Proteomes" id="UP000321595"/>
    </source>
</evidence>
<proteinExistence type="predicted"/>
<reference evidence="1 2" key="1">
    <citation type="submission" date="2019-08" db="EMBL/GenBank/DDBJ databases">
        <authorList>
            <person name="Liang Q."/>
        </authorList>
    </citation>
    <scope>NUCLEOTIDE SEQUENCE [LARGE SCALE GENOMIC DNA]</scope>
    <source>
        <strain evidence="1 2">V1718</strain>
    </source>
</reference>
<organism evidence="1 2">
    <name type="scientific">Microvenator marinus</name>
    <dbReference type="NCBI Taxonomy" id="2600177"/>
    <lineage>
        <taxon>Bacteria</taxon>
        <taxon>Deltaproteobacteria</taxon>
        <taxon>Bradymonadales</taxon>
        <taxon>Microvenatoraceae</taxon>
        <taxon>Microvenator</taxon>
    </lineage>
</organism>
<dbReference type="AlphaFoldDB" id="A0A5B8XVH5"/>
<dbReference type="Proteomes" id="UP000321595">
    <property type="component" value="Chromosome"/>
</dbReference>
<accession>A0A5B8XVH5</accession>
<name>A0A5B8XVH5_9DELT</name>
<dbReference type="EMBL" id="CP042467">
    <property type="protein sequence ID" value="QED29585.1"/>
    <property type="molecule type" value="Genomic_DNA"/>
</dbReference>
<protein>
    <submittedName>
        <fullName evidence="1">Uncharacterized protein</fullName>
    </submittedName>
</protein>
<dbReference type="OrthoDB" id="9995540at2"/>
<evidence type="ECO:0000313" key="1">
    <source>
        <dbReference type="EMBL" id="QED29585.1"/>
    </source>
</evidence>
<keyword evidence="2" id="KW-1185">Reference proteome</keyword>